<evidence type="ECO:0000313" key="1">
    <source>
        <dbReference type="EMBL" id="CAA9994876.1"/>
    </source>
</evidence>
<gene>
    <name evidence="1" type="ORF">NTEN_LOCUS1692</name>
</gene>
<dbReference type="Proteomes" id="UP000479000">
    <property type="component" value="Unassembled WGS sequence"/>
</dbReference>
<accession>A0A6H5FZ70</accession>
<reference evidence="1 2" key="1">
    <citation type="submission" date="2020-02" db="EMBL/GenBank/DDBJ databases">
        <authorList>
            <person name="Ferguson B K."/>
        </authorList>
    </citation>
    <scope>NUCLEOTIDE SEQUENCE [LARGE SCALE GENOMIC DNA]</scope>
</reference>
<name>A0A6H5FZ70_9HEMI</name>
<evidence type="ECO:0000313" key="2">
    <source>
        <dbReference type="Proteomes" id="UP000479000"/>
    </source>
</evidence>
<protein>
    <submittedName>
        <fullName evidence="1">Uncharacterized protein</fullName>
    </submittedName>
</protein>
<dbReference type="EMBL" id="CADCXU010002756">
    <property type="protein sequence ID" value="CAA9994876.1"/>
    <property type="molecule type" value="Genomic_DNA"/>
</dbReference>
<proteinExistence type="predicted"/>
<organism evidence="1 2">
    <name type="scientific">Nesidiocoris tenuis</name>
    <dbReference type="NCBI Taxonomy" id="355587"/>
    <lineage>
        <taxon>Eukaryota</taxon>
        <taxon>Metazoa</taxon>
        <taxon>Ecdysozoa</taxon>
        <taxon>Arthropoda</taxon>
        <taxon>Hexapoda</taxon>
        <taxon>Insecta</taxon>
        <taxon>Pterygota</taxon>
        <taxon>Neoptera</taxon>
        <taxon>Paraneoptera</taxon>
        <taxon>Hemiptera</taxon>
        <taxon>Heteroptera</taxon>
        <taxon>Panheteroptera</taxon>
        <taxon>Cimicomorpha</taxon>
        <taxon>Miridae</taxon>
        <taxon>Dicyphina</taxon>
        <taxon>Nesidiocoris</taxon>
    </lineage>
</organism>
<sequence>MLFFTKGYDQCIEESRLLSEIGAQVRSVSAARWLNILRNPLFWLLNPLFREKFLNKNFFLYLQYTYR</sequence>
<dbReference type="AlphaFoldDB" id="A0A6H5FZ70"/>
<keyword evidence="2" id="KW-1185">Reference proteome</keyword>